<proteinExistence type="predicted"/>
<accession>A0A343LE45</accession>
<evidence type="ECO:0000313" key="1">
    <source>
        <dbReference type="EMBL" id="ATN94955.1"/>
    </source>
</evidence>
<organism evidence="1 2">
    <name type="scientific">Leptospira phage LE3</name>
    <dbReference type="NCBI Taxonomy" id="2041382"/>
    <lineage>
        <taxon>Viruses</taxon>
        <taxon>Duplodnaviria</taxon>
        <taxon>Heunggongvirae</taxon>
        <taxon>Uroviricota</taxon>
        <taxon>Caudoviricetes</taxon>
        <taxon>Nylescharonvirus</taxon>
        <taxon>Nylescharonvirus LE3</taxon>
    </lineage>
</organism>
<dbReference type="GeneID" id="55605503"/>
<dbReference type="RefSeq" id="YP_009835431.1">
    <property type="nucleotide sequence ID" value="NC_048678.1"/>
</dbReference>
<sequence length="85" mass="9811">MLEWLSVKEDVFVNAFNNATNVKLRYEPEEIQGFTEVNPEGKDIDALAFEYMGTEAESLRLLNANPLILEYKFDMKKLSKIKIPV</sequence>
<dbReference type="Proteomes" id="UP000259602">
    <property type="component" value="Segment"/>
</dbReference>
<keyword evidence="2" id="KW-1185">Reference proteome</keyword>
<dbReference type="KEGG" id="vg:55605503"/>
<name>A0A343LE45_9CAUD</name>
<evidence type="ECO:0000313" key="2">
    <source>
        <dbReference type="Proteomes" id="UP000259602"/>
    </source>
</evidence>
<dbReference type="EMBL" id="MF974396">
    <property type="protein sequence ID" value="ATN94955.1"/>
    <property type="molecule type" value="Genomic_DNA"/>
</dbReference>
<reference evidence="1 2" key="1">
    <citation type="journal article" date="2018" name="Sci. Rep.">
        <title>Characterization of LE3 and LE4, the only lytic phages known to infect the spirochete Leptospira.</title>
        <authorList>
            <person name="Schiettekatte O."/>
            <person name="Vincent A.T."/>
            <person name="Malosse C."/>
            <person name="Lechat P."/>
            <person name="Chamot-Rooke J."/>
            <person name="Veyrier F.J."/>
            <person name="Picardeau M."/>
            <person name="Bourhy P."/>
        </authorList>
    </citation>
    <scope>NUCLEOTIDE SEQUENCE [LARGE SCALE GENOMIC DNA]</scope>
</reference>
<protein>
    <submittedName>
        <fullName evidence="1">Uncharacterized protein</fullName>
    </submittedName>
</protein>